<dbReference type="InterPro" id="IPR029044">
    <property type="entry name" value="Nucleotide-diphossugar_trans"/>
</dbReference>
<evidence type="ECO:0000313" key="2">
    <source>
        <dbReference type="Proteomes" id="UP000639396"/>
    </source>
</evidence>
<dbReference type="EMBL" id="JACXJA010000003">
    <property type="protein sequence ID" value="MBD2860895.1"/>
    <property type="molecule type" value="Genomic_DNA"/>
</dbReference>
<organism evidence="1 2">
    <name type="scientific">Paenibacillus oceani</name>
    <dbReference type="NCBI Taxonomy" id="2772510"/>
    <lineage>
        <taxon>Bacteria</taxon>
        <taxon>Bacillati</taxon>
        <taxon>Bacillota</taxon>
        <taxon>Bacilli</taxon>
        <taxon>Bacillales</taxon>
        <taxon>Paenibacillaceae</taxon>
        <taxon>Paenibacillus</taxon>
    </lineage>
</organism>
<name>A0A927C413_9BACL</name>
<dbReference type="AlphaFoldDB" id="A0A927C413"/>
<dbReference type="Proteomes" id="UP000639396">
    <property type="component" value="Unassembled WGS sequence"/>
</dbReference>
<dbReference type="SUPFAM" id="SSF53448">
    <property type="entry name" value="Nucleotide-diphospho-sugar transferases"/>
    <property type="match status" value="1"/>
</dbReference>
<keyword evidence="2" id="KW-1185">Reference proteome</keyword>
<comment type="caution">
    <text evidence="1">The sequence shown here is derived from an EMBL/GenBank/DDBJ whole genome shotgun (WGS) entry which is preliminary data.</text>
</comment>
<proteinExistence type="predicted"/>
<sequence length="279" mass="32260">MSNERESIEKNDTGVLRPEDCLICCLGENNPRYHFEIWTLFRTVIKFGGRIAAAKRFALFVGDIDKQIADALQRLGVTVRVVQPVDRRAPYANKLRMLELNEPYEVMIAIDCDTVVARDFYNQLSPSHVQAKYAPLNPFPQGKWRILLSRYGLPFPESANIPYFNSGVLTIPRQHADDIRAAWGKYVGLLLKDRPVLPRFRHYQLDQIALTLALLEERAVAVKPYPAVMNYQIKRPYPNTDPYIIHHHHKTRFGLLREVGQQIPDRAIRRINSFLRKGE</sequence>
<evidence type="ECO:0000313" key="1">
    <source>
        <dbReference type="EMBL" id="MBD2860895.1"/>
    </source>
</evidence>
<dbReference type="RefSeq" id="WP_190924416.1">
    <property type="nucleotide sequence ID" value="NZ_JACXJA010000003.1"/>
</dbReference>
<reference evidence="1" key="1">
    <citation type="submission" date="2020-09" db="EMBL/GenBank/DDBJ databases">
        <title>A novel bacterium of genus Paenibacillus, isolated from South China Sea.</title>
        <authorList>
            <person name="Huang H."/>
            <person name="Mo K."/>
            <person name="Hu Y."/>
        </authorList>
    </citation>
    <scope>NUCLEOTIDE SEQUENCE</scope>
    <source>
        <strain evidence="1">IB182363</strain>
    </source>
</reference>
<protein>
    <recommendedName>
        <fullName evidence="3">Nucleotide-diphospho-sugar transferase domain-containing protein</fullName>
    </recommendedName>
</protein>
<accession>A0A927C413</accession>
<dbReference type="Gene3D" id="3.90.550.10">
    <property type="entry name" value="Spore Coat Polysaccharide Biosynthesis Protein SpsA, Chain A"/>
    <property type="match status" value="1"/>
</dbReference>
<evidence type="ECO:0008006" key="3">
    <source>
        <dbReference type="Google" id="ProtNLM"/>
    </source>
</evidence>
<gene>
    <name evidence="1" type="ORF">IDH45_02700</name>
</gene>